<dbReference type="EC" id="3.6.3.17" evidence="10"/>
<dbReference type="PROSITE" id="PS50893">
    <property type="entry name" value="ABC_TRANSPORTER_2"/>
    <property type="match status" value="1"/>
</dbReference>
<evidence type="ECO:0000259" key="9">
    <source>
        <dbReference type="PROSITE" id="PS50893"/>
    </source>
</evidence>
<keyword evidence="8" id="KW-0472">Membrane</keyword>
<keyword evidence="4" id="KW-0677">Repeat</keyword>
<evidence type="ECO:0000256" key="5">
    <source>
        <dbReference type="ARBA" id="ARBA00022741"/>
    </source>
</evidence>
<feature type="domain" description="ABC transporter" evidence="9">
    <location>
        <begin position="4"/>
        <end position="490"/>
    </location>
</feature>
<dbReference type="Pfam" id="PF00005">
    <property type="entry name" value="ABC_tran"/>
    <property type="match status" value="2"/>
</dbReference>
<dbReference type="GO" id="GO:0016887">
    <property type="term" value="F:ATP hydrolysis activity"/>
    <property type="evidence" value="ECO:0007669"/>
    <property type="project" value="InterPro"/>
</dbReference>
<evidence type="ECO:0000256" key="8">
    <source>
        <dbReference type="ARBA" id="ARBA00023136"/>
    </source>
</evidence>
<evidence type="ECO:0000256" key="2">
    <source>
        <dbReference type="ARBA" id="ARBA00022475"/>
    </source>
</evidence>
<sequence length="505" mass="53732">MHSLTFRQMSKAYGGVPALSDVSLTLTGGRVHALMGENGAGKSTLIKLIAGVVGADSLSVEKDGVPLPLASAQDAHDAGFRFIHQELNIVPQISVAENVLLGRPYPRRFGLAVDWPRVRAMAREALAFLGAAHIDVAGLAGDLPAGDKMLIKIAAALVADEGRQADLYVLDEPTAALTGEESEMLFAVIARLTAKGAAVLYVSHRIDEVMAICDDVTVLRDGRHVSTGPVAGLSKDQIIHAMTGRDVQDAYPPRRHPIGAEVVAEVSGAADFTLRAGEILGVAGLAEAGQSQLLGLFMGLGRTHDTQVRVMGGPTPATPAEAWARGIAYLPRERRAEGLMLDMSIRANVVLPHLGRYGLRAKAGAERRDAAAMSAKMRVKYDHIDQPVGQLSGGNQQKVVFARALYGQPKLLLLDEPTRGVDVGAKFDIYTTVRDLSAQGCAIILTSSDLPEMLGMCDRILVLQDGRQTEILDTEGLTSAALLTHFYPPEAAHLTQRPSMTSSAQ</sequence>
<evidence type="ECO:0000256" key="3">
    <source>
        <dbReference type="ARBA" id="ARBA00022597"/>
    </source>
</evidence>
<dbReference type="PANTHER" id="PTHR43790:SF3">
    <property type="entry name" value="D-ALLOSE IMPORT ATP-BINDING PROTEIN ALSA-RELATED"/>
    <property type="match status" value="1"/>
</dbReference>
<evidence type="ECO:0000313" key="10">
    <source>
        <dbReference type="EMBL" id="SMY08273.1"/>
    </source>
</evidence>
<dbReference type="AlphaFoldDB" id="A0A238LFC6"/>
<name>A0A238LFC6_9RHOB</name>
<gene>
    <name evidence="10" type="primary">rbsA_4</name>
    <name evidence="10" type="ORF">LOM8899_02423</name>
</gene>
<keyword evidence="1" id="KW-0813">Transport</keyword>
<keyword evidence="5" id="KW-0547">Nucleotide-binding</keyword>
<dbReference type="InterPro" id="IPR003593">
    <property type="entry name" value="AAA+_ATPase"/>
</dbReference>
<organism evidence="10 11">
    <name type="scientific">Flavimaricola marinus</name>
    <dbReference type="NCBI Taxonomy" id="1819565"/>
    <lineage>
        <taxon>Bacteria</taxon>
        <taxon>Pseudomonadati</taxon>
        <taxon>Pseudomonadota</taxon>
        <taxon>Alphaproteobacteria</taxon>
        <taxon>Rhodobacterales</taxon>
        <taxon>Paracoccaceae</taxon>
        <taxon>Flavimaricola</taxon>
    </lineage>
</organism>
<dbReference type="Proteomes" id="UP000201613">
    <property type="component" value="Unassembled WGS sequence"/>
</dbReference>
<protein>
    <submittedName>
        <fullName evidence="10">Ribose import ATP-binding protein RbsA</fullName>
        <ecNumber evidence="10">3.6.3.17</ecNumber>
    </submittedName>
</protein>
<dbReference type="OrthoDB" id="9805029at2"/>
<reference evidence="10 11" key="1">
    <citation type="submission" date="2017-05" db="EMBL/GenBank/DDBJ databases">
        <authorList>
            <person name="Song R."/>
            <person name="Chenine A.L."/>
            <person name="Ruprecht R.M."/>
        </authorList>
    </citation>
    <scope>NUCLEOTIDE SEQUENCE [LARGE SCALE GENOMIC DNA]</scope>
    <source>
        <strain evidence="10 11">CECT 8899</strain>
    </source>
</reference>
<accession>A0A238LFC6</accession>
<keyword evidence="2" id="KW-1003">Cell membrane</keyword>
<dbReference type="PROSITE" id="PS00211">
    <property type="entry name" value="ABC_TRANSPORTER_1"/>
    <property type="match status" value="1"/>
</dbReference>
<dbReference type="EMBL" id="FXZK01000004">
    <property type="protein sequence ID" value="SMY08273.1"/>
    <property type="molecule type" value="Genomic_DNA"/>
</dbReference>
<evidence type="ECO:0000256" key="1">
    <source>
        <dbReference type="ARBA" id="ARBA00022448"/>
    </source>
</evidence>
<keyword evidence="11" id="KW-1185">Reference proteome</keyword>
<keyword evidence="6 10" id="KW-0067">ATP-binding</keyword>
<dbReference type="Gene3D" id="3.40.50.300">
    <property type="entry name" value="P-loop containing nucleotide triphosphate hydrolases"/>
    <property type="match status" value="2"/>
</dbReference>
<dbReference type="CDD" id="cd03216">
    <property type="entry name" value="ABC_Carb_Monos_I"/>
    <property type="match status" value="1"/>
</dbReference>
<dbReference type="InterPro" id="IPR017871">
    <property type="entry name" value="ABC_transporter-like_CS"/>
</dbReference>
<dbReference type="SUPFAM" id="SSF52540">
    <property type="entry name" value="P-loop containing nucleoside triphosphate hydrolases"/>
    <property type="match status" value="2"/>
</dbReference>
<dbReference type="PANTHER" id="PTHR43790">
    <property type="entry name" value="CARBOHYDRATE TRANSPORT ATP-BINDING PROTEIN MG119-RELATED"/>
    <property type="match status" value="1"/>
</dbReference>
<dbReference type="GO" id="GO:0005524">
    <property type="term" value="F:ATP binding"/>
    <property type="evidence" value="ECO:0007669"/>
    <property type="project" value="UniProtKB-KW"/>
</dbReference>
<keyword evidence="7" id="KW-1278">Translocase</keyword>
<dbReference type="CDD" id="cd03215">
    <property type="entry name" value="ABC_Carb_Monos_II"/>
    <property type="match status" value="1"/>
</dbReference>
<dbReference type="InterPro" id="IPR003439">
    <property type="entry name" value="ABC_transporter-like_ATP-bd"/>
</dbReference>
<dbReference type="SMART" id="SM00382">
    <property type="entry name" value="AAA"/>
    <property type="match status" value="2"/>
</dbReference>
<dbReference type="InterPro" id="IPR027417">
    <property type="entry name" value="P-loop_NTPase"/>
</dbReference>
<dbReference type="InterPro" id="IPR050107">
    <property type="entry name" value="ABC_carbohydrate_import_ATPase"/>
</dbReference>
<evidence type="ECO:0000256" key="4">
    <source>
        <dbReference type="ARBA" id="ARBA00022737"/>
    </source>
</evidence>
<evidence type="ECO:0000313" key="11">
    <source>
        <dbReference type="Proteomes" id="UP000201613"/>
    </source>
</evidence>
<evidence type="ECO:0000256" key="7">
    <source>
        <dbReference type="ARBA" id="ARBA00022967"/>
    </source>
</evidence>
<keyword evidence="10" id="KW-0378">Hydrolase</keyword>
<evidence type="ECO:0000256" key="6">
    <source>
        <dbReference type="ARBA" id="ARBA00022840"/>
    </source>
</evidence>
<dbReference type="RefSeq" id="WP_093992468.1">
    <property type="nucleotide sequence ID" value="NZ_FXZK01000004.1"/>
</dbReference>
<proteinExistence type="predicted"/>
<keyword evidence="3" id="KW-0762">Sugar transport</keyword>